<protein>
    <submittedName>
        <fullName evidence="2">5-methylcytosine-specific restriction endonuclease McrA</fullName>
    </submittedName>
</protein>
<evidence type="ECO:0000256" key="1">
    <source>
        <dbReference type="SAM" id="MobiDB-lite"/>
    </source>
</evidence>
<keyword evidence="3" id="KW-1185">Reference proteome</keyword>
<evidence type="ECO:0000313" key="2">
    <source>
        <dbReference type="EMBL" id="MBB2990256.1"/>
    </source>
</evidence>
<gene>
    <name evidence="2" type="ORF">FHR72_001724</name>
</gene>
<dbReference type="AlphaFoldDB" id="A0A839Q7Q3"/>
<dbReference type="RefSeq" id="WP_183467511.1">
    <property type="nucleotide sequence ID" value="NZ_JACHVU010000003.1"/>
</dbReference>
<accession>A0A839Q7Q3</accession>
<keyword evidence="2" id="KW-0378">Hydrolase</keyword>
<reference evidence="2 3" key="1">
    <citation type="submission" date="2020-08" db="EMBL/GenBank/DDBJ databases">
        <title>The Agave Microbiome: Exploring the role of microbial communities in plant adaptations to desert environments.</title>
        <authorList>
            <person name="Partida-Martinez L.P."/>
        </authorList>
    </citation>
    <scope>NUCLEOTIDE SEQUENCE [LARGE SCALE GENOMIC DNA]</scope>
    <source>
        <strain evidence="2 3">AT2.18</strain>
    </source>
</reference>
<keyword evidence="2" id="KW-0255">Endonuclease</keyword>
<feature type="region of interest" description="Disordered" evidence="1">
    <location>
        <begin position="1"/>
        <end position="20"/>
    </location>
</feature>
<organism evidence="2 3">
    <name type="scientific">Mycolicibacterium iranicum</name>
    <name type="common">Mycobacterium iranicum</name>
    <dbReference type="NCBI Taxonomy" id="912594"/>
    <lineage>
        <taxon>Bacteria</taxon>
        <taxon>Bacillati</taxon>
        <taxon>Actinomycetota</taxon>
        <taxon>Actinomycetes</taxon>
        <taxon>Mycobacteriales</taxon>
        <taxon>Mycobacteriaceae</taxon>
        <taxon>Mycolicibacterium</taxon>
    </lineage>
</organism>
<name>A0A839Q7Q3_MYCIR</name>
<dbReference type="Proteomes" id="UP000550501">
    <property type="component" value="Unassembled WGS sequence"/>
</dbReference>
<evidence type="ECO:0000313" key="3">
    <source>
        <dbReference type="Proteomes" id="UP000550501"/>
    </source>
</evidence>
<keyword evidence="2" id="KW-0540">Nuclease</keyword>
<proteinExistence type="predicted"/>
<dbReference type="EMBL" id="JACHVU010000003">
    <property type="protein sequence ID" value="MBB2990256.1"/>
    <property type="molecule type" value="Genomic_DNA"/>
</dbReference>
<comment type="caution">
    <text evidence="2">The sequence shown here is derived from an EMBL/GenBank/DDBJ whole genome shotgun (WGS) entry which is preliminary data.</text>
</comment>
<dbReference type="GO" id="GO:0004519">
    <property type="term" value="F:endonuclease activity"/>
    <property type="evidence" value="ECO:0007669"/>
    <property type="project" value="UniProtKB-KW"/>
</dbReference>
<sequence>MSWTGDRRTRPRNGARRLPEKLRRRVLRRYPTCQLTIPGICTVTSTEVHHRQAAADFSPDDPNVDNEDGLVGVCSPCHRRVSACDSAARANLGTRVLREKEPHPGILP</sequence>